<evidence type="ECO:0000256" key="4">
    <source>
        <dbReference type="ARBA" id="ARBA00022692"/>
    </source>
</evidence>
<dbReference type="PANTHER" id="PTHR48022">
    <property type="entry name" value="PLASTIDIC GLUCOSE TRANSPORTER 4"/>
    <property type="match status" value="1"/>
</dbReference>
<dbReference type="SUPFAM" id="SSF103473">
    <property type="entry name" value="MFS general substrate transporter"/>
    <property type="match status" value="1"/>
</dbReference>
<evidence type="ECO:0000256" key="7">
    <source>
        <dbReference type="RuleBase" id="RU003346"/>
    </source>
</evidence>
<dbReference type="Pfam" id="PF00083">
    <property type="entry name" value="Sugar_tr"/>
    <property type="match status" value="1"/>
</dbReference>
<feature type="region of interest" description="Disordered" evidence="8">
    <location>
        <begin position="495"/>
        <end position="515"/>
    </location>
</feature>
<feature type="transmembrane region" description="Helical" evidence="9">
    <location>
        <begin position="365"/>
        <end position="385"/>
    </location>
</feature>
<name>A0AAV9P021_9PEZI</name>
<evidence type="ECO:0000256" key="2">
    <source>
        <dbReference type="ARBA" id="ARBA00010992"/>
    </source>
</evidence>
<dbReference type="GeneID" id="89930425"/>
<accession>A0AAV9P021</accession>
<feature type="transmembrane region" description="Helical" evidence="9">
    <location>
        <begin position="434"/>
        <end position="453"/>
    </location>
</feature>
<dbReference type="InterPro" id="IPR036259">
    <property type="entry name" value="MFS_trans_sf"/>
</dbReference>
<feature type="transmembrane region" description="Helical" evidence="9">
    <location>
        <begin position="91"/>
        <end position="114"/>
    </location>
</feature>
<dbReference type="Gene3D" id="1.20.1250.20">
    <property type="entry name" value="MFS general substrate transporter like domains"/>
    <property type="match status" value="1"/>
</dbReference>
<dbReference type="Proteomes" id="UP001337655">
    <property type="component" value="Unassembled WGS sequence"/>
</dbReference>
<evidence type="ECO:0000313" key="12">
    <source>
        <dbReference type="Proteomes" id="UP001337655"/>
    </source>
</evidence>
<dbReference type="PANTHER" id="PTHR48022:SF62">
    <property type="entry name" value="HEXOSE CARRIER PROTEIN"/>
    <property type="match status" value="1"/>
</dbReference>
<organism evidence="11 12">
    <name type="scientific">Saxophila tyrrhenica</name>
    <dbReference type="NCBI Taxonomy" id="1690608"/>
    <lineage>
        <taxon>Eukaryota</taxon>
        <taxon>Fungi</taxon>
        <taxon>Dikarya</taxon>
        <taxon>Ascomycota</taxon>
        <taxon>Pezizomycotina</taxon>
        <taxon>Dothideomycetes</taxon>
        <taxon>Dothideomycetidae</taxon>
        <taxon>Mycosphaerellales</taxon>
        <taxon>Extremaceae</taxon>
        <taxon>Saxophila</taxon>
    </lineage>
</organism>
<dbReference type="InterPro" id="IPR050360">
    <property type="entry name" value="MFS_Sugar_Transporters"/>
</dbReference>
<reference evidence="11 12" key="1">
    <citation type="submission" date="2023-08" db="EMBL/GenBank/DDBJ databases">
        <title>Black Yeasts Isolated from many extreme environments.</title>
        <authorList>
            <person name="Coleine C."/>
            <person name="Stajich J.E."/>
            <person name="Selbmann L."/>
        </authorList>
    </citation>
    <scope>NUCLEOTIDE SEQUENCE [LARGE SCALE GENOMIC DNA]</scope>
    <source>
        <strain evidence="11 12">CCFEE 5935</strain>
    </source>
</reference>
<feature type="transmembrane region" description="Helical" evidence="9">
    <location>
        <begin position="311"/>
        <end position="332"/>
    </location>
</feature>
<feature type="domain" description="Major facilitator superfamily (MFS) profile" evidence="10">
    <location>
        <begin position="22"/>
        <end position="457"/>
    </location>
</feature>
<feature type="transmembrane region" description="Helical" evidence="9">
    <location>
        <begin position="339"/>
        <end position="359"/>
    </location>
</feature>
<evidence type="ECO:0000256" key="3">
    <source>
        <dbReference type="ARBA" id="ARBA00022448"/>
    </source>
</evidence>
<evidence type="ECO:0000256" key="9">
    <source>
        <dbReference type="SAM" id="Phobius"/>
    </source>
</evidence>
<evidence type="ECO:0000313" key="11">
    <source>
        <dbReference type="EMBL" id="KAK5165564.1"/>
    </source>
</evidence>
<keyword evidence="6 9" id="KW-0472">Membrane</keyword>
<feature type="compositionally biased region" description="Basic and acidic residues" evidence="8">
    <location>
        <begin position="504"/>
        <end position="515"/>
    </location>
</feature>
<dbReference type="InterPro" id="IPR005828">
    <property type="entry name" value="MFS_sugar_transport-like"/>
</dbReference>
<feature type="transmembrane region" description="Helical" evidence="9">
    <location>
        <begin position="64"/>
        <end position="84"/>
    </location>
</feature>
<evidence type="ECO:0000256" key="1">
    <source>
        <dbReference type="ARBA" id="ARBA00004141"/>
    </source>
</evidence>
<protein>
    <recommendedName>
        <fullName evidence="10">Major facilitator superfamily (MFS) profile domain-containing protein</fullName>
    </recommendedName>
</protein>
<proteinExistence type="inferred from homology"/>
<feature type="transmembrane region" description="Helical" evidence="9">
    <location>
        <begin position="181"/>
        <end position="202"/>
    </location>
</feature>
<dbReference type="PROSITE" id="PS00216">
    <property type="entry name" value="SUGAR_TRANSPORT_1"/>
    <property type="match status" value="1"/>
</dbReference>
<dbReference type="InterPro" id="IPR005829">
    <property type="entry name" value="Sugar_transporter_CS"/>
</dbReference>
<dbReference type="EMBL" id="JAVRRT010000016">
    <property type="protein sequence ID" value="KAK5165564.1"/>
    <property type="molecule type" value="Genomic_DNA"/>
</dbReference>
<keyword evidence="4 9" id="KW-0812">Transmembrane</keyword>
<feature type="transmembrane region" description="Helical" evidence="9">
    <location>
        <begin position="406"/>
        <end position="428"/>
    </location>
</feature>
<comment type="caution">
    <text evidence="11">The sequence shown here is derived from an EMBL/GenBank/DDBJ whole genome shotgun (WGS) entry which is preliminary data.</text>
</comment>
<evidence type="ECO:0000256" key="8">
    <source>
        <dbReference type="SAM" id="MobiDB-lite"/>
    </source>
</evidence>
<keyword evidence="3 7" id="KW-0813">Transport</keyword>
<gene>
    <name evidence="11" type="ORF">LTR77_009093</name>
</gene>
<evidence type="ECO:0000256" key="5">
    <source>
        <dbReference type="ARBA" id="ARBA00022989"/>
    </source>
</evidence>
<dbReference type="GO" id="GO:0005351">
    <property type="term" value="F:carbohydrate:proton symporter activity"/>
    <property type="evidence" value="ECO:0007669"/>
    <property type="project" value="TreeGrafter"/>
</dbReference>
<comment type="subcellular location">
    <subcellularLocation>
        <location evidence="1">Membrane</location>
        <topology evidence="1">Multi-pass membrane protein</topology>
    </subcellularLocation>
</comment>
<dbReference type="PROSITE" id="PS50850">
    <property type="entry name" value="MFS"/>
    <property type="match status" value="1"/>
</dbReference>
<keyword evidence="12" id="KW-1185">Reference proteome</keyword>
<dbReference type="InterPro" id="IPR003663">
    <property type="entry name" value="Sugar/inositol_transpt"/>
</dbReference>
<feature type="transmembrane region" description="Helical" evidence="9">
    <location>
        <begin position="20"/>
        <end position="44"/>
    </location>
</feature>
<sequence>MFTLTPYTTTMGLQGLRLNLAVAATATCAFWLFGYDMSVMGGIITEQPFTSTFPEMNDASVQGIVIAAFELGALVGALSCFYIGDKLGRRLTVWFGMVAMVIGGVLQCSAFHVAQLLVGRVISGIGLGQQVATVPAWQSETAKPHSRGRWVMIEGGLQTFGVASGQLVGYGFFFVQGQAQWRAPVGIQLIPAVIVLCLINFLPESPRWLVKHGYVTEATYNLSKLRGLPEHHPDLLEERDGIVASFEAQAELPPFSVGELFRTDNVRTFYRVAIGLFIQSAQQLSGINLVSTYANKILQESFDLDAGMSHLIAAMGGLEYTLCSLLSVFLIEGLGRRKAFMSTATGMAACFAAIAGLLSTPSRTYQLAAAGLLFLFNTFFGLAWVGGPFLYSAEIAPLRCRAEANAIASGGNWLFCFVVVMIIPPAFANIGYKTYIIFAIFNFLFVPVLYFFLVETKKRSLEELDVVFAAGGNPVRREKEMRHHVSVEESRRVLGLDTSPEPNDFEKMSELKAER</sequence>
<comment type="similarity">
    <text evidence="2 7">Belongs to the major facilitator superfamily. Sugar transporter (TC 2.A.1.1) family.</text>
</comment>
<dbReference type="AlphaFoldDB" id="A0AAV9P021"/>
<dbReference type="RefSeq" id="XP_064655648.1">
    <property type="nucleotide sequence ID" value="XM_064806322.1"/>
</dbReference>
<feature type="transmembrane region" description="Helical" evidence="9">
    <location>
        <begin position="269"/>
        <end position="291"/>
    </location>
</feature>
<dbReference type="GO" id="GO:0016020">
    <property type="term" value="C:membrane"/>
    <property type="evidence" value="ECO:0007669"/>
    <property type="project" value="UniProtKB-SubCell"/>
</dbReference>
<dbReference type="NCBIfam" id="TIGR00879">
    <property type="entry name" value="SP"/>
    <property type="match status" value="1"/>
</dbReference>
<evidence type="ECO:0000256" key="6">
    <source>
        <dbReference type="ARBA" id="ARBA00023136"/>
    </source>
</evidence>
<keyword evidence="5 9" id="KW-1133">Transmembrane helix</keyword>
<evidence type="ECO:0000259" key="10">
    <source>
        <dbReference type="PROSITE" id="PS50850"/>
    </source>
</evidence>
<dbReference type="PRINTS" id="PR00171">
    <property type="entry name" value="SUGRTRNSPORT"/>
</dbReference>
<dbReference type="InterPro" id="IPR020846">
    <property type="entry name" value="MFS_dom"/>
</dbReference>